<comment type="caution">
    <text evidence="2">The sequence shown here is derived from an EMBL/GenBank/DDBJ whole genome shotgun (WGS) entry which is preliminary data.</text>
</comment>
<evidence type="ECO:0000313" key="3">
    <source>
        <dbReference type="Proteomes" id="UP000235388"/>
    </source>
</evidence>
<gene>
    <name evidence="2" type="ORF">PCANC_22538</name>
</gene>
<reference evidence="2 3" key="1">
    <citation type="submission" date="2017-11" db="EMBL/GenBank/DDBJ databases">
        <title>De novo assembly and phasing of dikaryotic genomes from two isolates of Puccinia coronata f. sp. avenae, the causal agent of oat crown rust.</title>
        <authorList>
            <person name="Miller M.E."/>
            <person name="Zhang Y."/>
            <person name="Omidvar V."/>
            <person name="Sperschneider J."/>
            <person name="Schwessinger B."/>
            <person name="Raley C."/>
            <person name="Palmer J.M."/>
            <person name="Garnica D."/>
            <person name="Upadhyaya N."/>
            <person name="Rathjen J."/>
            <person name="Taylor J.M."/>
            <person name="Park R.F."/>
            <person name="Dodds P.N."/>
            <person name="Hirsch C.D."/>
            <person name="Kianian S.F."/>
            <person name="Figueroa M."/>
        </authorList>
    </citation>
    <scope>NUCLEOTIDE SEQUENCE [LARGE SCALE GENOMIC DNA]</scope>
    <source>
        <strain evidence="2">12NC29</strain>
    </source>
</reference>
<evidence type="ECO:0000313" key="2">
    <source>
        <dbReference type="EMBL" id="PLW29860.1"/>
    </source>
</evidence>
<dbReference type="EMBL" id="PGCJ01000396">
    <property type="protein sequence ID" value="PLW29860.1"/>
    <property type="molecule type" value="Genomic_DNA"/>
</dbReference>
<sequence>MSANPPQAVIITPSRIISDTDNDMPDTHGQGDLDSFIQPPPPLVSPAEVEIIPPPTHASHLAPPVYHLFHPLPLPLMPLPLLSPDQPLLARDLCKPFLPPLGCPQRTSSWQGSYFK</sequence>
<evidence type="ECO:0000256" key="1">
    <source>
        <dbReference type="SAM" id="MobiDB-lite"/>
    </source>
</evidence>
<name>A0A2N5TWJ0_9BASI</name>
<proteinExistence type="predicted"/>
<protein>
    <submittedName>
        <fullName evidence="2">Uncharacterized protein</fullName>
    </submittedName>
</protein>
<dbReference type="AlphaFoldDB" id="A0A2N5TWJ0"/>
<dbReference type="Proteomes" id="UP000235388">
    <property type="component" value="Unassembled WGS sequence"/>
</dbReference>
<organism evidence="2 3">
    <name type="scientific">Puccinia coronata f. sp. avenae</name>
    <dbReference type="NCBI Taxonomy" id="200324"/>
    <lineage>
        <taxon>Eukaryota</taxon>
        <taxon>Fungi</taxon>
        <taxon>Dikarya</taxon>
        <taxon>Basidiomycota</taxon>
        <taxon>Pucciniomycotina</taxon>
        <taxon>Pucciniomycetes</taxon>
        <taxon>Pucciniales</taxon>
        <taxon>Pucciniaceae</taxon>
        <taxon>Puccinia</taxon>
    </lineage>
</organism>
<accession>A0A2N5TWJ0</accession>
<keyword evidence="3" id="KW-1185">Reference proteome</keyword>
<feature type="region of interest" description="Disordered" evidence="1">
    <location>
        <begin position="13"/>
        <end position="40"/>
    </location>
</feature>